<dbReference type="PANTHER" id="PTHR33430">
    <property type="entry name" value="MATERNAL EFFECT EMBRYO ARREST PROTEIN"/>
    <property type="match status" value="1"/>
</dbReference>
<feature type="transmembrane region" description="Helical" evidence="1">
    <location>
        <begin position="174"/>
        <end position="199"/>
    </location>
</feature>
<feature type="transmembrane region" description="Helical" evidence="1">
    <location>
        <begin position="36"/>
        <end position="60"/>
    </location>
</feature>
<name>A0ABD3AG40_9GENT</name>
<comment type="caution">
    <text evidence="2">The sequence shown here is derived from an EMBL/GenBank/DDBJ whole genome shotgun (WGS) entry which is preliminary data.</text>
</comment>
<sequence>MFFNAYHQTTGSQSLIRNSMSHINTPRDKYTTSTSIHILALDGIVNVNSLFTIGVFLGLAGNLGDPNNTLVISTSCAATSGMVEDFVKFHVCSFSSFLFSSLIALGLKQAIRSSSEDGDFGGIEMHSVARVNLKVLQSGILASALGSLSGCVFLTLALVNFVQIKLGVLACRSWLTTAAVFPLVIFVPSALVIYVYVVLHAFTR</sequence>
<accession>A0ABD3AG40</accession>
<evidence type="ECO:0008006" key="4">
    <source>
        <dbReference type="Google" id="ProtNLM"/>
    </source>
</evidence>
<gene>
    <name evidence="2" type="ORF">ACH5RR_010132</name>
</gene>
<evidence type="ECO:0000313" key="3">
    <source>
        <dbReference type="Proteomes" id="UP001630127"/>
    </source>
</evidence>
<dbReference type="EMBL" id="JBJUIK010000004">
    <property type="protein sequence ID" value="KAL3530810.1"/>
    <property type="molecule type" value="Genomic_DNA"/>
</dbReference>
<evidence type="ECO:0000256" key="1">
    <source>
        <dbReference type="SAM" id="Phobius"/>
    </source>
</evidence>
<evidence type="ECO:0000313" key="2">
    <source>
        <dbReference type="EMBL" id="KAL3530810.1"/>
    </source>
</evidence>
<reference evidence="2 3" key="1">
    <citation type="submission" date="2024-11" db="EMBL/GenBank/DDBJ databases">
        <title>A near-complete genome assembly of Cinchona calisaya.</title>
        <authorList>
            <person name="Lian D.C."/>
            <person name="Zhao X.W."/>
            <person name="Wei L."/>
        </authorList>
    </citation>
    <scope>NUCLEOTIDE SEQUENCE [LARGE SCALE GENOMIC DNA]</scope>
    <source>
        <tissue evidence="2">Nenye</tissue>
    </source>
</reference>
<keyword evidence="1" id="KW-1133">Transmembrane helix</keyword>
<dbReference type="Proteomes" id="UP001630127">
    <property type="component" value="Unassembled WGS sequence"/>
</dbReference>
<keyword evidence="1" id="KW-0472">Membrane</keyword>
<feature type="transmembrane region" description="Helical" evidence="1">
    <location>
        <begin position="140"/>
        <end position="162"/>
    </location>
</feature>
<protein>
    <recommendedName>
        <fullName evidence="4">Maternal effect embryo arrest 60</fullName>
    </recommendedName>
</protein>
<dbReference type="PANTHER" id="PTHR33430:SF14">
    <property type="entry name" value="MATERNAL EFFECT EMBRYO ARREST 60"/>
    <property type="match status" value="1"/>
</dbReference>
<dbReference type="AlphaFoldDB" id="A0ABD3AG40"/>
<keyword evidence="3" id="KW-1185">Reference proteome</keyword>
<organism evidence="2 3">
    <name type="scientific">Cinchona calisaya</name>
    <dbReference type="NCBI Taxonomy" id="153742"/>
    <lineage>
        <taxon>Eukaryota</taxon>
        <taxon>Viridiplantae</taxon>
        <taxon>Streptophyta</taxon>
        <taxon>Embryophyta</taxon>
        <taxon>Tracheophyta</taxon>
        <taxon>Spermatophyta</taxon>
        <taxon>Magnoliopsida</taxon>
        <taxon>eudicotyledons</taxon>
        <taxon>Gunneridae</taxon>
        <taxon>Pentapetalae</taxon>
        <taxon>asterids</taxon>
        <taxon>lamiids</taxon>
        <taxon>Gentianales</taxon>
        <taxon>Rubiaceae</taxon>
        <taxon>Cinchonoideae</taxon>
        <taxon>Cinchoneae</taxon>
        <taxon>Cinchona</taxon>
    </lineage>
</organism>
<proteinExistence type="predicted"/>
<keyword evidence="1" id="KW-0812">Transmembrane</keyword>